<dbReference type="SUPFAM" id="SSF52540">
    <property type="entry name" value="P-loop containing nucleoside triphosphate hydrolases"/>
    <property type="match status" value="1"/>
</dbReference>
<dbReference type="eggNOG" id="COG1136">
    <property type="taxonomic scope" value="Bacteria"/>
</dbReference>
<evidence type="ECO:0000313" key="3">
    <source>
        <dbReference type="Proteomes" id="UP000008229"/>
    </source>
</evidence>
<accession>D3F0U3</accession>
<dbReference type="GO" id="GO:0016887">
    <property type="term" value="F:ATP hydrolysis activity"/>
    <property type="evidence" value="ECO:0007669"/>
    <property type="project" value="InterPro"/>
</dbReference>
<dbReference type="Gene3D" id="3.40.50.300">
    <property type="entry name" value="P-loop containing nucleotide triphosphate hydrolases"/>
    <property type="match status" value="1"/>
</dbReference>
<dbReference type="OrthoDB" id="9804819at2"/>
<organism evidence="2 3">
    <name type="scientific">Conexibacter woesei (strain DSM 14684 / CCUG 47730 / CIP 108061 / JCM 11494 / NBRC 100937 / ID131577)</name>
    <dbReference type="NCBI Taxonomy" id="469383"/>
    <lineage>
        <taxon>Bacteria</taxon>
        <taxon>Bacillati</taxon>
        <taxon>Actinomycetota</taxon>
        <taxon>Thermoleophilia</taxon>
        <taxon>Solirubrobacterales</taxon>
        <taxon>Conexibacteraceae</taxon>
        <taxon>Conexibacter</taxon>
    </lineage>
</organism>
<dbReference type="Pfam" id="PF00005">
    <property type="entry name" value="ABC_tran"/>
    <property type="match status" value="1"/>
</dbReference>
<sequence length="242" mass="26428">MPLLSLDGVCRTYWRGRHEIVALDRVSFELEQGEFAAIFGQRAAGKSTLLRIAAGLEAPDSGTVALSGRELFPGGRRPRLGGLPRGIGWMQRSEPLIASMTMLDYVGMPLLEEVSHREAQQRAARALDRMAVGHLADAAWGGMSDAERMLTMLARAVVREPVLLLADDPTAGLDTREREVVLGLLRRVTETSGVTALITVPDVPDLLRSHRVMSLSAGELMQPTRHDRGAVIDFPRSRNESA</sequence>
<dbReference type="AlphaFoldDB" id="D3F0U3"/>
<keyword evidence="3" id="KW-1185">Reference proteome</keyword>
<dbReference type="Proteomes" id="UP000008229">
    <property type="component" value="Chromosome"/>
</dbReference>
<dbReference type="GO" id="GO:0005524">
    <property type="term" value="F:ATP binding"/>
    <property type="evidence" value="ECO:0007669"/>
    <property type="project" value="InterPro"/>
</dbReference>
<dbReference type="KEGG" id="cwo:Cwoe_5623"/>
<dbReference type="PANTHER" id="PTHR24220">
    <property type="entry name" value="IMPORT ATP-BINDING PROTEIN"/>
    <property type="match status" value="1"/>
</dbReference>
<reference evidence="2 3" key="1">
    <citation type="journal article" date="2010" name="Stand. Genomic Sci.">
        <title>Complete genome sequence of Conexibacter woesei type strain (ID131577).</title>
        <authorList>
            <person name="Pukall R."/>
            <person name="Lapidus A."/>
            <person name="Glavina Del Rio T."/>
            <person name="Copeland A."/>
            <person name="Tice H."/>
            <person name="Cheng J.-F."/>
            <person name="Lucas S."/>
            <person name="Chen F."/>
            <person name="Nolan M."/>
            <person name="Bruce D."/>
            <person name="Goodwin L."/>
            <person name="Pitluck S."/>
            <person name="Mavromatis K."/>
            <person name="Ivanova N."/>
            <person name="Ovchinnikova G."/>
            <person name="Pati A."/>
            <person name="Chen A."/>
            <person name="Palaniappan K."/>
            <person name="Land M."/>
            <person name="Hauser L."/>
            <person name="Chang Y.-J."/>
            <person name="Jeffries C.D."/>
            <person name="Chain P."/>
            <person name="Meincke L."/>
            <person name="Sims D."/>
            <person name="Brettin T."/>
            <person name="Detter J.C."/>
            <person name="Rohde M."/>
            <person name="Goeker M."/>
            <person name="Bristow J."/>
            <person name="Eisen J.A."/>
            <person name="Markowitz V."/>
            <person name="Kyrpides N.C."/>
            <person name="Klenk H.-P."/>
            <person name="Hugenholtz P."/>
        </authorList>
    </citation>
    <scope>NUCLEOTIDE SEQUENCE [LARGE SCALE GENOMIC DNA]</scope>
    <source>
        <strain evidence="3">DSM 14684 / CIP 108061 / JCM 11494 / NBRC 100937 / ID131577</strain>
    </source>
</reference>
<gene>
    <name evidence="2" type="ordered locus">Cwoe_5623</name>
</gene>
<name>D3F0U3_CONWI</name>
<dbReference type="GO" id="GO:0005886">
    <property type="term" value="C:plasma membrane"/>
    <property type="evidence" value="ECO:0007669"/>
    <property type="project" value="TreeGrafter"/>
</dbReference>
<dbReference type="PROSITE" id="PS50893">
    <property type="entry name" value="ABC_TRANSPORTER_2"/>
    <property type="match status" value="1"/>
</dbReference>
<proteinExistence type="predicted"/>
<protein>
    <submittedName>
        <fullName evidence="2">ABC transporter related protein</fullName>
    </submittedName>
</protein>
<dbReference type="STRING" id="469383.Cwoe_5623"/>
<feature type="domain" description="ABC transporter" evidence="1">
    <location>
        <begin position="4"/>
        <end position="242"/>
    </location>
</feature>
<evidence type="ECO:0000313" key="2">
    <source>
        <dbReference type="EMBL" id="ADB54027.1"/>
    </source>
</evidence>
<evidence type="ECO:0000259" key="1">
    <source>
        <dbReference type="PROSITE" id="PS50893"/>
    </source>
</evidence>
<dbReference type="GO" id="GO:0022857">
    <property type="term" value="F:transmembrane transporter activity"/>
    <property type="evidence" value="ECO:0007669"/>
    <property type="project" value="TreeGrafter"/>
</dbReference>
<dbReference type="InterPro" id="IPR027417">
    <property type="entry name" value="P-loop_NTPase"/>
</dbReference>
<dbReference type="RefSeq" id="WP_012937078.1">
    <property type="nucleotide sequence ID" value="NC_013739.1"/>
</dbReference>
<dbReference type="InterPro" id="IPR003439">
    <property type="entry name" value="ABC_transporter-like_ATP-bd"/>
</dbReference>
<reference evidence="3" key="2">
    <citation type="submission" date="2010-01" db="EMBL/GenBank/DDBJ databases">
        <title>The complete genome of Conexibacter woesei DSM 14684.</title>
        <authorList>
            <consortium name="US DOE Joint Genome Institute (JGI-PGF)"/>
            <person name="Lucas S."/>
            <person name="Copeland A."/>
            <person name="Lapidus A."/>
            <person name="Glavina del Rio T."/>
            <person name="Dalin E."/>
            <person name="Tice H."/>
            <person name="Bruce D."/>
            <person name="Goodwin L."/>
            <person name="Pitluck S."/>
            <person name="Kyrpides N."/>
            <person name="Mavromatis K."/>
            <person name="Ivanova N."/>
            <person name="Mikhailova N."/>
            <person name="Chertkov O."/>
            <person name="Brettin T."/>
            <person name="Detter J.C."/>
            <person name="Han C."/>
            <person name="Larimer F."/>
            <person name="Land M."/>
            <person name="Hauser L."/>
            <person name="Markowitz V."/>
            <person name="Cheng J.-F."/>
            <person name="Hugenholtz P."/>
            <person name="Woyke T."/>
            <person name="Wu D."/>
            <person name="Pukall R."/>
            <person name="Steenblock K."/>
            <person name="Schneider S."/>
            <person name="Klenk H.-P."/>
            <person name="Eisen J.A."/>
        </authorList>
    </citation>
    <scope>NUCLEOTIDE SEQUENCE [LARGE SCALE GENOMIC DNA]</scope>
    <source>
        <strain evidence="3">DSM 14684 / CIP 108061 / JCM 11494 / NBRC 100937 / ID131577</strain>
    </source>
</reference>
<dbReference type="HOGENOM" id="CLU_000604_1_22_11"/>
<dbReference type="EMBL" id="CP001854">
    <property type="protein sequence ID" value="ADB54027.1"/>
    <property type="molecule type" value="Genomic_DNA"/>
</dbReference>
<dbReference type="InterPro" id="IPR015854">
    <property type="entry name" value="ABC_transpr_LolD-like"/>
</dbReference>